<keyword evidence="3" id="KW-0812">Transmembrane</keyword>
<evidence type="ECO:0000256" key="3">
    <source>
        <dbReference type="SAM" id="Phobius"/>
    </source>
</evidence>
<keyword evidence="3" id="KW-1133">Transmembrane helix</keyword>
<name>A0A834FHI4_ORYME</name>
<reference evidence="4" key="1">
    <citation type="journal article" name="BMC Genomics">
        <title>Long-read sequencing and de novo genome assembly of marine medaka (Oryzias melastigma).</title>
        <authorList>
            <person name="Liang P."/>
            <person name="Saqib H.S.A."/>
            <person name="Ni X."/>
            <person name="Shen Y."/>
        </authorList>
    </citation>
    <scope>NUCLEOTIDE SEQUENCE</scope>
    <source>
        <strain evidence="4">Bigg-433</strain>
    </source>
</reference>
<proteinExistence type="inferred from homology"/>
<dbReference type="Pfam" id="PF13899">
    <property type="entry name" value="Thioredoxin_7"/>
    <property type="match status" value="1"/>
</dbReference>
<gene>
    <name evidence="4" type="ORF">FQA47_015294</name>
</gene>
<feature type="transmembrane region" description="Helical" evidence="3">
    <location>
        <begin position="35"/>
        <end position="52"/>
    </location>
</feature>
<dbReference type="PANTHER" id="PTHR15337">
    <property type="entry name" value="ANTERIOR GRADIENT PROTEIN-RELATED"/>
    <property type="match status" value="1"/>
</dbReference>
<dbReference type="AlphaFoldDB" id="A0A834FHI4"/>
<protein>
    <submittedName>
        <fullName evidence="4">Anterior gradient-like protein 3</fullName>
    </submittedName>
</protein>
<evidence type="ECO:0000256" key="2">
    <source>
        <dbReference type="ARBA" id="ARBA00038124"/>
    </source>
</evidence>
<keyword evidence="3" id="KW-0472">Membrane</keyword>
<evidence type="ECO:0000313" key="4">
    <source>
        <dbReference type="EMBL" id="KAF6734263.1"/>
    </source>
</evidence>
<comment type="similarity">
    <text evidence="2">Belongs to the AGR family.</text>
</comment>
<dbReference type="FunFam" id="3.40.30.10:FF:000036">
    <property type="entry name" value="anterior gradient protein 2 homolog"/>
    <property type="match status" value="1"/>
</dbReference>
<dbReference type="SUPFAM" id="SSF52833">
    <property type="entry name" value="Thioredoxin-like"/>
    <property type="match status" value="1"/>
</dbReference>
<dbReference type="Proteomes" id="UP000646548">
    <property type="component" value="Unassembled WGS sequence"/>
</dbReference>
<keyword evidence="1" id="KW-0732">Signal</keyword>
<evidence type="ECO:0000313" key="5">
    <source>
        <dbReference type="Proteomes" id="UP000646548"/>
    </source>
</evidence>
<dbReference type="Gene3D" id="3.40.30.10">
    <property type="entry name" value="Glutaredoxin"/>
    <property type="match status" value="1"/>
</dbReference>
<sequence>MKESRCRFLLILDKGLSGLFDSSCYLSFLKRRGAMLRWIIILMFVGICAGAAEPKKKTVKPNPISKGWGDEINWVQSYGEGLSKAVKSQKPLIVIHHKDECPYSQALKKAFVANDTIQKMAKEEFIMINLVEETMDKNLAPDGYYVPRILFVDPSLTVRADITGRYGNRHYAYAPEDLGVLLSNMKKAKVLLHNEL</sequence>
<dbReference type="EMBL" id="WKFB01000138">
    <property type="protein sequence ID" value="KAF6734263.1"/>
    <property type="molecule type" value="Genomic_DNA"/>
</dbReference>
<dbReference type="InterPro" id="IPR036249">
    <property type="entry name" value="Thioredoxin-like_sf"/>
</dbReference>
<dbReference type="GO" id="GO:0005783">
    <property type="term" value="C:endoplasmic reticulum"/>
    <property type="evidence" value="ECO:0007669"/>
    <property type="project" value="TreeGrafter"/>
</dbReference>
<dbReference type="PANTHER" id="PTHR15337:SF5">
    <property type="entry name" value="ANTERIOR GRADIENT PROTEIN 3"/>
    <property type="match status" value="1"/>
</dbReference>
<evidence type="ECO:0000256" key="1">
    <source>
        <dbReference type="ARBA" id="ARBA00022729"/>
    </source>
</evidence>
<accession>A0A834FHI4</accession>
<dbReference type="InterPro" id="IPR051099">
    <property type="entry name" value="AGR/TXD"/>
</dbReference>
<comment type="caution">
    <text evidence="4">The sequence shown here is derived from an EMBL/GenBank/DDBJ whole genome shotgun (WGS) entry which is preliminary data.</text>
</comment>
<organism evidence="4 5">
    <name type="scientific">Oryzias melastigma</name>
    <name type="common">Marine medaka</name>
    <dbReference type="NCBI Taxonomy" id="30732"/>
    <lineage>
        <taxon>Eukaryota</taxon>
        <taxon>Metazoa</taxon>
        <taxon>Chordata</taxon>
        <taxon>Craniata</taxon>
        <taxon>Vertebrata</taxon>
        <taxon>Euteleostomi</taxon>
        <taxon>Actinopterygii</taxon>
        <taxon>Neopterygii</taxon>
        <taxon>Teleostei</taxon>
        <taxon>Neoteleostei</taxon>
        <taxon>Acanthomorphata</taxon>
        <taxon>Ovalentaria</taxon>
        <taxon>Atherinomorphae</taxon>
        <taxon>Beloniformes</taxon>
        <taxon>Adrianichthyidae</taxon>
        <taxon>Oryziinae</taxon>
        <taxon>Oryzias</taxon>
    </lineage>
</organism>